<keyword evidence="7" id="KW-0472">Membrane</keyword>
<dbReference type="PROSITE" id="PS00211">
    <property type="entry name" value="ABC_TRANSPORTER_1"/>
    <property type="match status" value="1"/>
</dbReference>
<keyword evidence="5" id="KW-0547">Nucleotide-binding</keyword>
<reference evidence="9 10" key="2">
    <citation type="journal article" date="2011" name="ISME J.">
        <title>RNA-seq reveals cooperative metabolic interactions between two termite-gut spirochete species in co-culture.</title>
        <authorList>
            <person name="Rosenthal A.Z."/>
            <person name="Matson E.G."/>
            <person name="Eldar A."/>
            <person name="Leadbetter J.R."/>
        </authorList>
    </citation>
    <scope>NUCLEOTIDE SEQUENCE [LARGE SCALE GENOMIC DNA]</scope>
    <source>
        <strain evidence="10">ATCC BAA-887 / DSM 12427 / ZAS-2</strain>
    </source>
</reference>
<keyword evidence="4" id="KW-1003">Cell membrane</keyword>
<reference evidence="10" key="1">
    <citation type="submission" date="2009-12" db="EMBL/GenBank/DDBJ databases">
        <title>Complete sequence of Treponema primitia strain ZAS-2.</title>
        <authorList>
            <person name="Tetu S.G."/>
            <person name="Matson E."/>
            <person name="Ren Q."/>
            <person name="Seshadri R."/>
            <person name="Elbourne L."/>
            <person name="Hassan K.A."/>
            <person name="Durkin A."/>
            <person name="Radune D."/>
            <person name="Mohamoud Y."/>
            <person name="Shay R."/>
            <person name="Jin S."/>
            <person name="Zhang X."/>
            <person name="Lucey K."/>
            <person name="Ballor N.R."/>
            <person name="Ottesen E."/>
            <person name="Rosenthal R."/>
            <person name="Allen A."/>
            <person name="Leadbetter J.R."/>
            <person name="Paulsen I.T."/>
        </authorList>
    </citation>
    <scope>NUCLEOTIDE SEQUENCE [LARGE SCALE GENOMIC DNA]</scope>
    <source>
        <strain evidence="10">ATCC BAA-887 / DSM 12427 / ZAS-2</strain>
    </source>
</reference>
<comment type="subcellular location">
    <subcellularLocation>
        <location evidence="1">Membrane</location>
    </subcellularLocation>
</comment>
<comment type="similarity">
    <text evidence="2">Belongs to the ABC transporter superfamily.</text>
</comment>
<evidence type="ECO:0000256" key="3">
    <source>
        <dbReference type="ARBA" id="ARBA00022448"/>
    </source>
</evidence>
<dbReference type="Pfam" id="PF00005">
    <property type="entry name" value="ABC_tran"/>
    <property type="match status" value="1"/>
</dbReference>
<keyword evidence="10" id="KW-1185">Reference proteome</keyword>
<keyword evidence="3" id="KW-0813">Transport</keyword>
<sequence length="192" mass="21390">MLEHPGYIKSGSIAWTLSAGSWKAGFSAEAADSPVLELGSLEEKEWRHIRGREISMIFQNPVQALNHSRTIRSQFIEAIRAHHRHAGKRECIALAETALEDAMLSESGKILNSYPFELSGGMCQRVMIALALIHRPTLLIADEPTTALDTKNQTGILELLARVRELYHTAILLVSHDEKVISEITDRKISLL</sequence>
<proteinExistence type="inferred from homology"/>
<dbReference type="AlphaFoldDB" id="F5YKC0"/>
<gene>
    <name evidence="9" type="ordered locus">TREPR_3295</name>
</gene>
<name>F5YKC0_TREPZ</name>
<evidence type="ECO:0000256" key="6">
    <source>
        <dbReference type="ARBA" id="ARBA00022840"/>
    </source>
</evidence>
<evidence type="ECO:0000256" key="7">
    <source>
        <dbReference type="ARBA" id="ARBA00023136"/>
    </source>
</evidence>
<evidence type="ECO:0000256" key="5">
    <source>
        <dbReference type="ARBA" id="ARBA00022741"/>
    </source>
</evidence>
<dbReference type="OrthoDB" id="337094at2"/>
<dbReference type="GO" id="GO:0005524">
    <property type="term" value="F:ATP binding"/>
    <property type="evidence" value="ECO:0007669"/>
    <property type="project" value="UniProtKB-KW"/>
</dbReference>
<dbReference type="EC" id="3.6.3.-" evidence="9"/>
<dbReference type="SUPFAM" id="SSF52540">
    <property type="entry name" value="P-loop containing nucleoside triphosphate hydrolases"/>
    <property type="match status" value="1"/>
</dbReference>
<dbReference type="KEGG" id="tpi:TREPR_3295"/>
<protein>
    <submittedName>
        <fullName evidence="9">Glutathione import ATP-binding protein GsiA</fullName>
        <ecNumber evidence="9">3.6.3.-</ecNumber>
    </submittedName>
</protein>
<evidence type="ECO:0000256" key="4">
    <source>
        <dbReference type="ARBA" id="ARBA00022475"/>
    </source>
</evidence>
<dbReference type="Gene3D" id="3.40.50.300">
    <property type="entry name" value="P-loop containing nucleotide triphosphate hydrolases"/>
    <property type="match status" value="1"/>
</dbReference>
<evidence type="ECO:0000313" key="9">
    <source>
        <dbReference type="EMBL" id="AEF86998.1"/>
    </source>
</evidence>
<evidence type="ECO:0000256" key="1">
    <source>
        <dbReference type="ARBA" id="ARBA00004370"/>
    </source>
</evidence>
<dbReference type="eggNOG" id="COG0444">
    <property type="taxonomic scope" value="Bacteria"/>
</dbReference>
<keyword evidence="9" id="KW-0378">Hydrolase</keyword>
<dbReference type="STRING" id="545694.TREPR_3295"/>
<dbReference type="HOGENOM" id="CLU_1414626_0_0_12"/>
<dbReference type="GO" id="GO:0016020">
    <property type="term" value="C:membrane"/>
    <property type="evidence" value="ECO:0007669"/>
    <property type="project" value="UniProtKB-SubCell"/>
</dbReference>
<feature type="domain" description="ABC transporter" evidence="8">
    <location>
        <begin position="45"/>
        <end position="146"/>
    </location>
</feature>
<dbReference type="EMBL" id="CP001843">
    <property type="protein sequence ID" value="AEF86998.1"/>
    <property type="molecule type" value="Genomic_DNA"/>
</dbReference>
<evidence type="ECO:0000313" key="10">
    <source>
        <dbReference type="Proteomes" id="UP000009223"/>
    </source>
</evidence>
<dbReference type="InterPro" id="IPR003439">
    <property type="entry name" value="ABC_transporter-like_ATP-bd"/>
</dbReference>
<keyword evidence="6 9" id="KW-0067">ATP-binding</keyword>
<dbReference type="InterPro" id="IPR027417">
    <property type="entry name" value="P-loop_NTPase"/>
</dbReference>
<dbReference type="Proteomes" id="UP000009223">
    <property type="component" value="Chromosome"/>
</dbReference>
<accession>F5YKC0</accession>
<dbReference type="PANTHER" id="PTHR43297">
    <property type="entry name" value="OLIGOPEPTIDE TRANSPORT ATP-BINDING PROTEIN APPD"/>
    <property type="match status" value="1"/>
</dbReference>
<dbReference type="InterPro" id="IPR017871">
    <property type="entry name" value="ABC_transporter-like_CS"/>
</dbReference>
<evidence type="ECO:0000259" key="8">
    <source>
        <dbReference type="Pfam" id="PF00005"/>
    </source>
</evidence>
<dbReference type="InterPro" id="IPR050388">
    <property type="entry name" value="ABC_Ni/Peptide_Import"/>
</dbReference>
<evidence type="ECO:0000256" key="2">
    <source>
        <dbReference type="ARBA" id="ARBA00005417"/>
    </source>
</evidence>
<dbReference type="GO" id="GO:0016887">
    <property type="term" value="F:ATP hydrolysis activity"/>
    <property type="evidence" value="ECO:0007669"/>
    <property type="project" value="InterPro"/>
</dbReference>
<organism evidence="9 10">
    <name type="scientific">Treponema primitia (strain ATCC BAA-887 / DSM 12427 / ZAS-2)</name>
    <dbReference type="NCBI Taxonomy" id="545694"/>
    <lineage>
        <taxon>Bacteria</taxon>
        <taxon>Pseudomonadati</taxon>
        <taxon>Spirochaetota</taxon>
        <taxon>Spirochaetia</taxon>
        <taxon>Spirochaetales</taxon>
        <taxon>Treponemataceae</taxon>
        <taxon>Treponema</taxon>
    </lineage>
</organism>
<dbReference type="PANTHER" id="PTHR43297:SF2">
    <property type="entry name" value="DIPEPTIDE TRANSPORT ATP-BINDING PROTEIN DPPD"/>
    <property type="match status" value="1"/>
</dbReference>